<dbReference type="GO" id="GO:0008270">
    <property type="term" value="F:zinc ion binding"/>
    <property type="evidence" value="ECO:0007669"/>
    <property type="project" value="UniProtKB-KW"/>
</dbReference>
<dbReference type="GO" id="GO:0045664">
    <property type="term" value="P:regulation of neuron differentiation"/>
    <property type="evidence" value="ECO:0007669"/>
    <property type="project" value="TreeGrafter"/>
</dbReference>
<dbReference type="GO" id="GO:0000981">
    <property type="term" value="F:DNA-binding transcription factor activity, RNA polymerase II-specific"/>
    <property type="evidence" value="ECO:0007669"/>
    <property type="project" value="TreeGrafter"/>
</dbReference>
<dbReference type="InterPro" id="IPR013087">
    <property type="entry name" value="Znf_C2H2_type"/>
</dbReference>
<feature type="domain" description="C2H2-type" evidence="3">
    <location>
        <begin position="660"/>
        <end position="689"/>
    </location>
</feature>
<evidence type="ECO:0000313" key="4">
    <source>
        <dbReference type="EMBL" id="CAG7726786.1"/>
    </source>
</evidence>
<feature type="domain" description="C2H2-type" evidence="3">
    <location>
        <begin position="435"/>
        <end position="462"/>
    </location>
</feature>
<accession>A0A8J2P711</accession>
<organism evidence="4 5">
    <name type="scientific">Allacma fusca</name>
    <dbReference type="NCBI Taxonomy" id="39272"/>
    <lineage>
        <taxon>Eukaryota</taxon>
        <taxon>Metazoa</taxon>
        <taxon>Ecdysozoa</taxon>
        <taxon>Arthropoda</taxon>
        <taxon>Hexapoda</taxon>
        <taxon>Collembola</taxon>
        <taxon>Symphypleona</taxon>
        <taxon>Sminthuridae</taxon>
        <taxon>Allacma</taxon>
    </lineage>
</organism>
<sequence length="807" mass="90125">MRGTFGAELSALNVGETFLNASKSEEENSRSSNNDHGDLDSEEVTKKFLQTCTCEASDEEHFHCKLDSCANALLGTTESASEHGRNHELEDRITALAYFTVDPANFDAQDSTIPCISAKCPYQTREKHYHCLWDGCSEIIVSSDGPFKRLDHFKAHEYSQKLDLTDKCDSLDGFFRRKRGRPPKNRIIEVSSGANEAIFTSFKLPKPIFGGALDSADTSDGDVKEQPGFLSYPEGTTCPDSSCAFNTSTSTCHYHCDHPRCHFSVADVHKLSLHLRDFHTNVDILEGYAYYDRNSDCRENNCEFNGSSEHFHCTRDGHGFMKYTTMIAHEAEYHENKSNGSSDDEDRSWMNQHIVKTSGTFYPLTPVQKKENTSGDAVDLSSSNGLPDTPETKPITDHSLSRILQLPSPESGETQFGPDVACGRPFCKLKRKCHFHCHLCNQAFSELDKLRPHVVKHSNFSPLKPTNESEDPSTDDESKNDSDDQPDLKLFPKLKDETTPIKLEAPSTSFTPTSIQNFLGGYPGSHSPYLFLQQNPLTSLYAGMMFGGAAGFPPSSVLQPPTPPAMNVPVPNANGSGGGNGLEVIPPIPINTSVLQIPNKIKRPPSASSSSPSSPPDSKKQRLQMRILKDEPVPEGYIRFRFNEDCQYTHCGYREHQTHFHCTREDCGYSFCDKTRFVQHTARHERLDTLMGGDFKQYRANISCGRVNCSYVPNIGANQGQNKASHFHCSKCDFVCTDTNKVVAHRRQHQKLDSIMAAGFEKFTPSQHCHIEACIHAQKQTHYHCLKCSYAVLGLSQMSAHKYRHVD</sequence>
<keyword evidence="1" id="KW-0863">Zinc-finger</keyword>
<comment type="caution">
    <text evidence="4">The sequence shown here is derived from an EMBL/GenBank/DDBJ whole genome shotgun (WGS) entry which is preliminary data.</text>
</comment>
<feature type="region of interest" description="Disordered" evidence="2">
    <location>
        <begin position="366"/>
        <end position="397"/>
    </location>
</feature>
<name>A0A8J2P711_9HEXA</name>
<feature type="region of interest" description="Disordered" evidence="2">
    <location>
        <begin position="600"/>
        <end position="625"/>
    </location>
</feature>
<dbReference type="PANTHER" id="PTHR12451:SF0">
    <property type="entry name" value="ZINC FINGER PROTEIN CASTOR HOMOLOG 1"/>
    <property type="match status" value="1"/>
</dbReference>
<feature type="region of interest" description="Disordered" evidence="2">
    <location>
        <begin position="457"/>
        <end position="508"/>
    </location>
</feature>
<dbReference type="PROSITE" id="PS50157">
    <property type="entry name" value="ZINC_FINGER_C2H2_2"/>
    <property type="match status" value="2"/>
</dbReference>
<keyword evidence="1" id="KW-0862">Zinc</keyword>
<protein>
    <recommendedName>
        <fullName evidence="3">C2H2-type domain-containing protein</fullName>
    </recommendedName>
</protein>
<proteinExistence type="predicted"/>
<evidence type="ECO:0000256" key="2">
    <source>
        <dbReference type="SAM" id="MobiDB-lite"/>
    </source>
</evidence>
<evidence type="ECO:0000256" key="1">
    <source>
        <dbReference type="PROSITE-ProRule" id="PRU00042"/>
    </source>
</evidence>
<keyword evidence="5" id="KW-1185">Reference proteome</keyword>
<dbReference type="Proteomes" id="UP000708208">
    <property type="component" value="Unassembled WGS sequence"/>
</dbReference>
<dbReference type="PROSITE" id="PS00028">
    <property type="entry name" value="ZINC_FINGER_C2H2_1"/>
    <property type="match status" value="5"/>
</dbReference>
<evidence type="ECO:0000313" key="5">
    <source>
        <dbReference type="Proteomes" id="UP000708208"/>
    </source>
</evidence>
<dbReference type="OrthoDB" id="10063916at2759"/>
<gene>
    <name evidence="4" type="ORF">AFUS01_LOCUS15674</name>
</gene>
<dbReference type="EMBL" id="CAJVCH010140039">
    <property type="protein sequence ID" value="CAG7726786.1"/>
    <property type="molecule type" value="Genomic_DNA"/>
</dbReference>
<dbReference type="GO" id="GO:0000977">
    <property type="term" value="F:RNA polymerase II transcription regulatory region sequence-specific DNA binding"/>
    <property type="evidence" value="ECO:0007669"/>
    <property type="project" value="TreeGrafter"/>
</dbReference>
<dbReference type="AlphaFoldDB" id="A0A8J2P711"/>
<dbReference type="InterPro" id="IPR040373">
    <property type="entry name" value="CASZ1"/>
</dbReference>
<dbReference type="PANTHER" id="PTHR12451">
    <property type="entry name" value="TRANSCRIPTION FACTOR CASTOR PROTEIN MING -RELATED"/>
    <property type="match status" value="1"/>
</dbReference>
<dbReference type="GO" id="GO:0005634">
    <property type="term" value="C:nucleus"/>
    <property type="evidence" value="ECO:0007669"/>
    <property type="project" value="TreeGrafter"/>
</dbReference>
<dbReference type="GO" id="GO:0045944">
    <property type="term" value="P:positive regulation of transcription by RNA polymerase II"/>
    <property type="evidence" value="ECO:0007669"/>
    <property type="project" value="TreeGrafter"/>
</dbReference>
<reference evidence="4" key="1">
    <citation type="submission" date="2021-06" db="EMBL/GenBank/DDBJ databases">
        <authorList>
            <person name="Hodson N. C."/>
            <person name="Mongue J. A."/>
            <person name="Jaron S. K."/>
        </authorList>
    </citation>
    <scope>NUCLEOTIDE SEQUENCE</scope>
</reference>
<dbReference type="SMART" id="SM00355">
    <property type="entry name" value="ZnF_C2H2"/>
    <property type="match status" value="6"/>
</dbReference>
<keyword evidence="1" id="KW-0479">Metal-binding</keyword>
<evidence type="ECO:0000259" key="3">
    <source>
        <dbReference type="PROSITE" id="PS50157"/>
    </source>
</evidence>